<protein>
    <recommendedName>
        <fullName evidence="2 7">Phospholipase A2</fullName>
        <ecNumber evidence="2 7">3.1.1.4</ecNumber>
    </recommendedName>
</protein>
<accession>A0ABP0F105</accession>
<evidence type="ECO:0000256" key="3">
    <source>
        <dbReference type="ARBA" id="ARBA00022490"/>
    </source>
</evidence>
<keyword evidence="5 6" id="KW-0443">Lipid metabolism</keyword>
<evidence type="ECO:0000256" key="4">
    <source>
        <dbReference type="ARBA" id="ARBA00022801"/>
    </source>
</evidence>
<dbReference type="Gene3D" id="2.60.40.150">
    <property type="entry name" value="C2 domain"/>
    <property type="match status" value="1"/>
</dbReference>
<dbReference type="Pfam" id="PF01735">
    <property type="entry name" value="PLA2_B"/>
    <property type="match status" value="2"/>
</dbReference>
<dbReference type="SMART" id="SM00022">
    <property type="entry name" value="PLAc"/>
    <property type="match status" value="1"/>
</dbReference>
<dbReference type="PROSITE" id="PS50004">
    <property type="entry name" value="C2"/>
    <property type="match status" value="1"/>
</dbReference>
<comment type="caution">
    <text evidence="11">The sequence shown here is derived from an EMBL/GenBank/DDBJ whole genome shotgun (WGS) entry which is preliminary data.</text>
</comment>
<feature type="domain" description="PLA2c" evidence="10">
    <location>
        <begin position="133"/>
        <end position="823"/>
    </location>
</feature>
<keyword evidence="3 7" id="KW-0963">Cytoplasm</keyword>
<dbReference type="Pfam" id="PF00168">
    <property type="entry name" value="C2"/>
    <property type="match status" value="1"/>
</dbReference>
<evidence type="ECO:0000256" key="8">
    <source>
        <dbReference type="SAM" id="MobiDB-lite"/>
    </source>
</evidence>
<feature type="region of interest" description="Disordered" evidence="8">
    <location>
        <begin position="490"/>
        <end position="524"/>
    </location>
</feature>
<evidence type="ECO:0000256" key="7">
    <source>
        <dbReference type="RuleBase" id="RU362102"/>
    </source>
</evidence>
<keyword evidence="4 6" id="KW-0378">Hydrolase</keyword>
<dbReference type="EMBL" id="CAWYQH010000002">
    <property type="protein sequence ID" value="CAK8673392.1"/>
    <property type="molecule type" value="Genomic_DNA"/>
</dbReference>
<dbReference type="InterPro" id="IPR035892">
    <property type="entry name" value="C2_domain_sf"/>
</dbReference>
<sequence length="823" mass="94227">MYQAEVTPCVKLTVEVVRGRNIAKDLDCRKPACKPDPYVKIYIRDSPGAHRQTRRIKNSRNPEWKETFTFWLAHDLSEALAEITLMDSNTLINESMGSVNFELSSLYTNETVTKTFDFNETSQVEIEFTTENRCQSDLRLGKSLCNKEESFRKERKQKIFNSMRELLKKHGKHRRPLTVNEVPVIGVLGSGGGFRASVGYAGVMKALHDTGILDCCMYVNGLSGSSWYLSALYANETFPENGPDGTHNDIRKRLERNPYLGLLCEFLSYRDAAIAKKMAKQPVSYTDIFGMVIGNALLGREKMERTKLSHFQDKIRNGNAPMPILTAVHVNSNQPAAIFHDWLEFNPYEIGIAKYGCFMNTKQFGTKFFCGVQAKKFEENPLHYIMGICGSAYSILFKDYLKEYTKGNRFLSFLLKPIVADSEEPDEKQVKEASKKFNLYEDDLAGEDYNTVVLRTVAVASGYNHDDDTDEEATEEDKIKARKNRLARRDYLKKEENDIPTAMPKPSTEHSENGPNSSKPVDPYSMPIDLDPITAFATPPIDGGIVPESVIDHALIGGIENGYSTDESEEEKEENQPPRFGCRKLVYEKIFGMDHLRTRGLRTARVFNYMRSMSINKTHPVIKHPHNQGKLFKRINKQLNVNKKKMFVADAGIAFNSPYPPMLRRERGVDIILSFDFSARKEDDMDPLKELYLAEEWARITGLPFPKISRDTYKKEGLKECYVFRDEEDIKAPIVIHFVLCNINFRKYSAPGIPREQGDDRGEFNIFSINGEPIPKNPYKTFNFCYSNDEFDKLFQLMHFNTLLHLDTILQQILAYTARYDDE</sequence>
<evidence type="ECO:0000259" key="10">
    <source>
        <dbReference type="PROSITE" id="PS51210"/>
    </source>
</evidence>
<evidence type="ECO:0000313" key="12">
    <source>
        <dbReference type="Proteomes" id="UP001642483"/>
    </source>
</evidence>
<feature type="domain" description="C2" evidence="9">
    <location>
        <begin position="1"/>
        <end position="116"/>
    </location>
</feature>
<dbReference type="PANTHER" id="PTHR10728">
    <property type="entry name" value="CYTOSOLIC PHOSPHOLIPASE A2"/>
    <property type="match status" value="1"/>
</dbReference>
<dbReference type="PROSITE" id="PS51210">
    <property type="entry name" value="PLA2C"/>
    <property type="match status" value="1"/>
</dbReference>
<dbReference type="SUPFAM" id="SSF49562">
    <property type="entry name" value="C2 domain (Calcium/lipid-binding domain, CaLB)"/>
    <property type="match status" value="1"/>
</dbReference>
<evidence type="ECO:0000256" key="1">
    <source>
        <dbReference type="ARBA" id="ARBA00004496"/>
    </source>
</evidence>
<comment type="catalytic activity">
    <reaction evidence="7">
        <text>a 1,2-diacyl-sn-glycero-3-phosphocholine + H2O = a 1-acyl-sn-glycero-3-phosphocholine + a fatty acid + H(+)</text>
        <dbReference type="Rhea" id="RHEA:15801"/>
        <dbReference type="ChEBI" id="CHEBI:15377"/>
        <dbReference type="ChEBI" id="CHEBI:15378"/>
        <dbReference type="ChEBI" id="CHEBI:28868"/>
        <dbReference type="ChEBI" id="CHEBI:57643"/>
        <dbReference type="ChEBI" id="CHEBI:58168"/>
        <dbReference type="EC" id="3.1.1.4"/>
    </reaction>
</comment>
<keyword evidence="6 7" id="KW-0442">Lipid degradation</keyword>
<comment type="subcellular location">
    <subcellularLocation>
        <location evidence="1">Cytoplasm</location>
    </subcellularLocation>
</comment>
<dbReference type="InterPro" id="IPR002642">
    <property type="entry name" value="LysoPLipase_cat_dom"/>
</dbReference>
<dbReference type="PANTHER" id="PTHR10728:SF40">
    <property type="entry name" value="PATATIN FAMILY PROTEIN"/>
    <property type="match status" value="1"/>
</dbReference>
<dbReference type="EC" id="3.1.1.4" evidence="2 7"/>
<dbReference type="InterPro" id="IPR016035">
    <property type="entry name" value="Acyl_Trfase/lysoPLipase"/>
</dbReference>
<gene>
    <name evidence="11" type="ORF">CVLEPA_LOCUS3186</name>
</gene>
<evidence type="ECO:0000256" key="2">
    <source>
        <dbReference type="ARBA" id="ARBA00013278"/>
    </source>
</evidence>
<proteinExistence type="predicted"/>
<dbReference type="SMART" id="SM00239">
    <property type="entry name" value="C2"/>
    <property type="match status" value="1"/>
</dbReference>
<organism evidence="11 12">
    <name type="scientific">Clavelina lepadiformis</name>
    <name type="common">Light-bulb sea squirt</name>
    <name type="synonym">Ascidia lepadiformis</name>
    <dbReference type="NCBI Taxonomy" id="159417"/>
    <lineage>
        <taxon>Eukaryota</taxon>
        <taxon>Metazoa</taxon>
        <taxon>Chordata</taxon>
        <taxon>Tunicata</taxon>
        <taxon>Ascidiacea</taxon>
        <taxon>Aplousobranchia</taxon>
        <taxon>Clavelinidae</taxon>
        <taxon>Clavelina</taxon>
    </lineage>
</organism>
<evidence type="ECO:0000256" key="6">
    <source>
        <dbReference type="PROSITE-ProRule" id="PRU00555"/>
    </source>
</evidence>
<name>A0ABP0F105_CLALP</name>
<evidence type="ECO:0000256" key="5">
    <source>
        <dbReference type="ARBA" id="ARBA00023098"/>
    </source>
</evidence>
<keyword evidence="7" id="KW-0106">Calcium</keyword>
<evidence type="ECO:0000313" key="11">
    <source>
        <dbReference type="EMBL" id="CAK8673392.1"/>
    </source>
</evidence>
<dbReference type="Gene3D" id="3.40.1090.10">
    <property type="entry name" value="Cytosolic phospholipase A2 catalytic domain"/>
    <property type="match status" value="2"/>
</dbReference>
<reference evidence="11 12" key="1">
    <citation type="submission" date="2024-02" db="EMBL/GenBank/DDBJ databases">
        <authorList>
            <person name="Daric V."/>
            <person name="Darras S."/>
        </authorList>
    </citation>
    <scope>NUCLEOTIDE SEQUENCE [LARGE SCALE GENOMIC DNA]</scope>
</reference>
<keyword evidence="12" id="KW-1185">Reference proteome</keyword>
<dbReference type="SUPFAM" id="SSF52151">
    <property type="entry name" value="FabD/lysophospholipase-like"/>
    <property type="match status" value="2"/>
</dbReference>
<keyword evidence="7" id="KW-0479">Metal-binding</keyword>
<dbReference type="Proteomes" id="UP001642483">
    <property type="component" value="Unassembled WGS sequence"/>
</dbReference>
<dbReference type="InterPro" id="IPR000008">
    <property type="entry name" value="C2_dom"/>
</dbReference>
<evidence type="ECO:0000259" key="9">
    <source>
        <dbReference type="PROSITE" id="PS50004"/>
    </source>
</evidence>
<comment type="domain">
    <text evidence="7">The N-terminal C2 domain associates with lipid membranes upon calcium binding.</text>
</comment>